<dbReference type="GO" id="GO:0008168">
    <property type="term" value="F:methyltransferase activity"/>
    <property type="evidence" value="ECO:0007669"/>
    <property type="project" value="UniProtKB-KW"/>
</dbReference>
<evidence type="ECO:0000259" key="1">
    <source>
        <dbReference type="Pfam" id="PF05050"/>
    </source>
</evidence>
<gene>
    <name evidence="2" type="ORF">L6637_05570</name>
</gene>
<protein>
    <submittedName>
        <fullName evidence="2">FkbM family methyltransferase</fullName>
    </submittedName>
</protein>
<dbReference type="InterPro" id="IPR029063">
    <property type="entry name" value="SAM-dependent_MTases_sf"/>
</dbReference>
<dbReference type="NCBIfam" id="TIGR01444">
    <property type="entry name" value="fkbM_fam"/>
    <property type="match status" value="1"/>
</dbReference>
<dbReference type="Gene3D" id="3.40.50.150">
    <property type="entry name" value="Vaccinia Virus protein VP39"/>
    <property type="match status" value="1"/>
</dbReference>
<dbReference type="Pfam" id="PF05050">
    <property type="entry name" value="Methyltransf_21"/>
    <property type="match status" value="1"/>
</dbReference>
<comment type="caution">
    <text evidence="2">The sequence shown here is derived from an EMBL/GenBank/DDBJ whole genome shotgun (WGS) entry which is preliminary data.</text>
</comment>
<accession>A0ABS9LHC2</accession>
<dbReference type="InterPro" id="IPR006342">
    <property type="entry name" value="FkbM_mtfrase"/>
</dbReference>
<dbReference type="EMBL" id="JAKLUA010000001">
    <property type="protein sequence ID" value="MCG2666407.1"/>
    <property type="molecule type" value="Genomic_DNA"/>
</dbReference>
<dbReference type="SUPFAM" id="SSF53335">
    <property type="entry name" value="S-adenosyl-L-methionine-dependent methyltransferases"/>
    <property type="match status" value="1"/>
</dbReference>
<organism evidence="2 3">
    <name type="scientific">Bradyrhizobium zhengyangense</name>
    <dbReference type="NCBI Taxonomy" id="2911009"/>
    <lineage>
        <taxon>Bacteria</taxon>
        <taxon>Pseudomonadati</taxon>
        <taxon>Pseudomonadota</taxon>
        <taxon>Alphaproteobacteria</taxon>
        <taxon>Hyphomicrobiales</taxon>
        <taxon>Nitrobacteraceae</taxon>
        <taxon>Bradyrhizobium</taxon>
    </lineage>
</organism>
<reference evidence="2" key="1">
    <citation type="submission" date="2022-01" db="EMBL/GenBank/DDBJ databases">
        <title>Genome sequnece data of strain Bradyrhizobium sp. nov.</title>
        <authorList>
            <person name="Zhang J."/>
        </authorList>
    </citation>
    <scope>NUCLEOTIDE SEQUENCE</scope>
    <source>
        <strain evidence="2">WYCCWR 12774</strain>
    </source>
</reference>
<keyword evidence="2" id="KW-0808">Transferase</keyword>
<evidence type="ECO:0000313" key="3">
    <source>
        <dbReference type="Proteomes" id="UP001139012"/>
    </source>
</evidence>
<dbReference type="PANTHER" id="PTHR36973">
    <property type="entry name" value="SLL1456 PROTEIN-RELATED"/>
    <property type="match status" value="1"/>
</dbReference>
<feature type="domain" description="Methyltransferase FkbM" evidence="1">
    <location>
        <begin position="55"/>
        <end position="222"/>
    </location>
</feature>
<evidence type="ECO:0000313" key="2">
    <source>
        <dbReference type="EMBL" id="MCG2666407.1"/>
    </source>
</evidence>
<dbReference type="Proteomes" id="UP001139012">
    <property type="component" value="Unassembled WGS sequence"/>
</dbReference>
<dbReference type="GO" id="GO:0032259">
    <property type="term" value="P:methylation"/>
    <property type="evidence" value="ECO:0007669"/>
    <property type="project" value="UniProtKB-KW"/>
</dbReference>
<name>A0ABS9LHC2_9BRAD</name>
<dbReference type="InterPro" id="IPR053188">
    <property type="entry name" value="FkbM_Methyltransferase"/>
</dbReference>
<sequence length="319" mass="36189">MRWRSAGLVCRLNLIMRSPWCEASCHSFHGLRMTDNEPDYLNNLIRPARLTSVVDIGANPIDGEPPYKAMLQRRLCTVIGFEPQDEALAELNARKSDLESYYHYVVGNGHKAKLRLCRIPGMTSLLLPDQNVLSHFAKFSEWGTVVSEHPVQTRRLDDIAEIRDLDFLKIDVQGSELAVFGSGRQKLKQAVAIQTEVSFLCLYKDQPTFGDIDGELRKQGFVPHAFTAINRRMIAPLSDPSNPYAAMNQLLEADIVYVRNFMRPADMTVEQLKHLAMISHHCYRSFDLAANCIHHLIARKSIPDQSIHDYMASIQLPQS</sequence>
<dbReference type="RefSeq" id="WP_237869530.1">
    <property type="nucleotide sequence ID" value="NZ_JAKLUA010000001.1"/>
</dbReference>
<dbReference type="PANTHER" id="PTHR36973:SF4">
    <property type="entry name" value="NODULATION PROTEIN"/>
    <property type="match status" value="1"/>
</dbReference>
<keyword evidence="3" id="KW-1185">Reference proteome</keyword>
<proteinExistence type="predicted"/>
<keyword evidence="2" id="KW-0489">Methyltransferase</keyword>